<dbReference type="EMBL" id="JJPT01000001">
    <property type="protein sequence ID" value="KKG95606.1"/>
    <property type="molecule type" value="Genomic_DNA"/>
</dbReference>
<protein>
    <submittedName>
        <fullName evidence="1">Uncharacterized protein</fullName>
    </submittedName>
</protein>
<organism evidence="1 7">
    <name type="scientific">Methanosarcina mazei</name>
    <name type="common">Methanosarcina frisia</name>
    <dbReference type="NCBI Taxonomy" id="2209"/>
    <lineage>
        <taxon>Archaea</taxon>
        <taxon>Methanobacteriati</taxon>
        <taxon>Methanobacteriota</taxon>
        <taxon>Stenosarchaea group</taxon>
        <taxon>Methanomicrobia</taxon>
        <taxon>Methanosarcinales</taxon>
        <taxon>Methanosarcinaceae</taxon>
        <taxon>Methanosarcina</taxon>
    </lineage>
</organism>
<evidence type="ECO:0000313" key="7">
    <source>
        <dbReference type="Proteomes" id="UP000034578"/>
    </source>
</evidence>
<evidence type="ECO:0000313" key="2">
    <source>
        <dbReference type="EMBL" id="KKG35468.1"/>
    </source>
</evidence>
<sequence length="133" mass="15720">MKNPIYLFLRKKYNSIASGKYAKQANFNSGASFENDVKESKNSYFRMTCDQFKTILLYMGKNYCINYGRLSWEFPIRFETEYSVFKRPRRKFGNNAGNIDAFIPCRLLYHFIWFISKKIHVISVKSGLYSTVV</sequence>
<evidence type="ECO:0000313" key="4">
    <source>
        <dbReference type="EMBL" id="KKH84367.1"/>
    </source>
</evidence>
<keyword evidence="7" id="KW-1185">Reference proteome</keyword>
<dbReference type="Proteomes" id="UP000034657">
    <property type="component" value="Unassembled WGS sequence"/>
</dbReference>
<dbReference type="Proteomes" id="UP000034399">
    <property type="component" value="Unassembled WGS sequence"/>
</dbReference>
<gene>
    <name evidence="1" type="ORF">DU47_09390</name>
    <name evidence="2" type="ORF">DU52_07675</name>
    <name evidence="3" type="ORF">DU69_18015</name>
    <name evidence="4" type="ORF">DU80_15720</name>
</gene>
<proteinExistence type="predicted"/>
<evidence type="ECO:0000313" key="1">
    <source>
        <dbReference type="EMBL" id="KKF98225.1"/>
    </source>
</evidence>
<reference evidence="5 6" key="1">
    <citation type="journal article" date="2015" name="ISME J.">
        <title>Genomic and phenotypic differentiation among Methanosarcina mazei populations from Columbia River sediment.</title>
        <authorList>
            <person name="Youngblut N.D."/>
            <person name="Wirth J.S."/>
            <person name="Henriksen J.R."/>
            <person name="Smith M."/>
            <person name="Simon H."/>
            <person name="Metcalf W.W."/>
            <person name="Whitaker R.J."/>
        </authorList>
    </citation>
    <scope>NUCLEOTIDE SEQUENCE [LARGE SCALE GENOMIC DNA]</scope>
    <source>
        <strain evidence="4 5">1.H.M.2.1</strain>
        <strain evidence="1 7">2.F.A.2.4</strain>
        <strain evidence="2 6">3.F.A.1A.1</strain>
        <strain evidence="3 8">3.H.M.1A.1</strain>
    </source>
</reference>
<dbReference type="EMBL" id="JJOS01000136">
    <property type="protein sequence ID" value="KKF98225.1"/>
    <property type="molecule type" value="Genomic_DNA"/>
</dbReference>
<dbReference type="EMBL" id="JJPA01000069">
    <property type="protein sequence ID" value="KKG35468.1"/>
    <property type="molecule type" value="Genomic_DNA"/>
</dbReference>
<evidence type="ECO:0000313" key="8">
    <source>
        <dbReference type="Proteomes" id="UP000034657"/>
    </source>
</evidence>
<dbReference type="AlphaFoldDB" id="A0A0F8BAS5"/>
<dbReference type="EMBL" id="JJQU01000144">
    <property type="protein sequence ID" value="KKH84367.1"/>
    <property type="molecule type" value="Genomic_DNA"/>
</dbReference>
<evidence type="ECO:0000313" key="6">
    <source>
        <dbReference type="Proteomes" id="UP000034399"/>
    </source>
</evidence>
<dbReference type="PATRIC" id="fig|2209.56.peg.3397"/>
<dbReference type="Proteomes" id="UP000034152">
    <property type="component" value="Unassembled WGS sequence"/>
</dbReference>
<name>A0A0F8BAS5_METMZ</name>
<evidence type="ECO:0000313" key="5">
    <source>
        <dbReference type="Proteomes" id="UP000034152"/>
    </source>
</evidence>
<comment type="caution">
    <text evidence="1">The sequence shown here is derived from an EMBL/GenBank/DDBJ whole genome shotgun (WGS) entry which is preliminary data.</text>
</comment>
<accession>A0A0F8BAS5</accession>
<evidence type="ECO:0000313" key="3">
    <source>
        <dbReference type="EMBL" id="KKG95606.1"/>
    </source>
</evidence>
<dbReference type="Proteomes" id="UP000034578">
    <property type="component" value="Unassembled WGS sequence"/>
</dbReference>